<dbReference type="SUPFAM" id="SSF51735">
    <property type="entry name" value="NAD(P)-binding Rossmann-fold domains"/>
    <property type="match status" value="1"/>
</dbReference>
<comment type="similarity">
    <text evidence="1 4">Belongs to the D-isomer specific 2-hydroxyacid dehydrogenase family.</text>
</comment>
<accession>A0A1C3UEP3</accession>
<dbReference type="CDD" id="cd12167">
    <property type="entry name" value="2-Hacid_dh_8"/>
    <property type="match status" value="1"/>
</dbReference>
<name>A0A1C3UEP3_9HYPH</name>
<keyword evidence="3" id="KW-0520">NAD</keyword>
<evidence type="ECO:0000313" key="8">
    <source>
        <dbReference type="Proteomes" id="UP000199205"/>
    </source>
</evidence>
<dbReference type="PANTHER" id="PTHR43761">
    <property type="entry name" value="D-ISOMER SPECIFIC 2-HYDROXYACID DEHYDROGENASE FAMILY PROTEIN (AFU_ORTHOLOGUE AFUA_1G13630)"/>
    <property type="match status" value="1"/>
</dbReference>
<dbReference type="InterPro" id="IPR050418">
    <property type="entry name" value="D-iso_2-hydroxyacid_DH_PdxB"/>
</dbReference>
<feature type="domain" description="D-isomer specific 2-hydroxyacid dehydrogenase NAD-binding" evidence="6">
    <location>
        <begin position="131"/>
        <end position="301"/>
    </location>
</feature>
<dbReference type="Pfam" id="PF02826">
    <property type="entry name" value="2-Hacid_dh_C"/>
    <property type="match status" value="1"/>
</dbReference>
<dbReference type="InterPro" id="IPR036291">
    <property type="entry name" value="NAD(P)-bd_dom_sf"/>
</dbReference>
<evidence type="ECO:0000259" key="6">
    <source>
        <dbReference type="Pfam" id="PF02826"/>
    </source>
</evidence>
<reference evidence="7 8" key="1">
    <citation type="submission" date="2016-08" db="EMBL/GenBank/DDBJ databases">
        <authorList>
            <person name="Seilhamer J.J."/>
        </authorList>
    </citation>
    <scope>NUCLEOTIDE SEQUENCE [LARGE SCALE GENOMIC DNA]</scope>
    <source>
        <strain evidence="7 8">P1-7</strain>
    </source>
</reference>
<dbReference type="InterPro" id="IPR006139">
    <property type="entry name" value="D-isomer_2_OHA_DH_cat_dom"/>
</dbReference>
<keyword evidence="2 4" id="KW-0560">Oxidoreductase</keyword>
<evidence type="ECO:0000259" key="5">
    <source>
        <dbReference type="Pfam" id="PF00389"/>
    </source>
</evidence>
<dbReference type="GO" id="GO:0016616">
    <property type="term" value="F:oxidoreductase activity, acting on the CH-OH group of donors, NAD or NADP as acceptor"/>
    <property type="evidence" value="ECO:0007669"/>
    <property type="project" value="InterPro"/>
</dbReference>
<dbReference type="Gene3D" id="3.40.50.720">
    <property type="entry name" value="NAD(P)-binding Rossmann-like Domain"/>
    <property type="match status" value="2"/>
</dbReference>
<evidence type="ECO:0000256" key="4">
    <source>
        <dbReference type="RuleBase" id="RU003719"/>
    </source>
</evidence>
<dbReference type="OrthoDB" id="9793626at2"/>
<dbReference type="RefSeq" id="WP_037195954.1">
    <property type="nucleotide sequence ID" value="NZ_FMAF01000002.1"/>
</dbReference>
<organism evidence="7 8">
    <name type="scientific">Rhizobium lusitanum</name>
    <dbReference type="NCBI Taxonomy" id="293958"/>
    <lineage>
        <taxon>Bacteria</taxon>
        <taxon>Pseudomonadati</taxon>
        <taxon>Pseudomonadota</taxon>
        <taxon>Alphaproteobacteria</taxon>
        <taxon>Hyphomicrobiales</taxon>
        <taxon>Rhizobiaceae</taxon>
        <taxon>Rhizobium/Agrobacterium group</taxon>
        <taxon>Rhizobium</taxon>
    </lineage>
</organism>
<gene>
    <name evidence="7" type="ORF">GA0061101_102251</name>
</gene>
<evidence type="ECO:0000256" key="2">
    <source>
        <dbReference type="ARBA" id="ARBA00023002"/>
    </source>
</evidence>
<dbReference type="SUPFAM" id="SSF52283">
    <property type="entry name" value="Formate/glycerate dehydrogenase catalytic domain-like"/>
    <property type="match status" value="1"/>
</dbReference>
<dbReference type="GO" id="GO:0051287">
    <property type="term" value="F:NAD binding"/>
    <property type="evidence" value="ECO:0007669"/>
    <property type="project" value="InterPro"/>
</dbReference>
<dbReference type="AlphaFoldDB" id="A0A1C3UEP3"/>
<dbReference type="PANTHER" id="PTHR43761:SF1">
    <property type="entry name" value="D-ISOMER SPECIFIC 2-HYDROXYACID DEHYDROGENASE CATALYTIC DOMAIN-CONTAINING PROTEIN-RELATED"/>
    <property type="match status" value="1"/>
</dbReference>
<protein>
    <submittedName>
        <fullName evidence="7">Phosphoglycerate dehydrogenase</fullName>
    </submittedName>
</protein>
<dbReference type="EMBL" id="FMAF01000002">
    <property type="protein sequence ID" value="SCB13996.1"/>
    <property type="molecule type" value="Genomic_DNA"/>
</dbReference>
<dbReference type="InterPro" id="IPR006140">
    <property type="entry name" value="D-isomer_DH_NAD-bd"/>
</dbReference>
<dbReference type="Pfam" id="PF00389">
    <property type="entry name" value="2-Hacid_dh"/>
    <property type="match status" value="1"/>
</dbReference>
<evidence type="ECO:0000313" key="7">
    <source>
        <dbReference type="EMBL" id="SCB13996.1"/>
    </source>
</evidence>
<sequence length="341" mass="37141">MTQFVSTRPAIAFAMQPTRTQHVLPEVLIQHLDTVGRVLDATPMQRFDDDRASKLLAETEILITGWGSPAIDAAALALAPHLKLVAHSAGTVKGLLGDSLFDRGISVSHAAQANALPVAEFTLAAIIFAGKKIFRFRDLYVADRNRKRTQPIQAEAIGNYGRTVGIIGASRIGRRVIELLAPFDYRVLLYDPMVDEAEATRLGAEKTELDALMASADIISLHAPSLPATRHMIDARRLSLMKEGATFINTARGALVDEAALIATLKTGRIDAIIDVTDPEIPEADSAFYDLPNIFLTPHIAGAVGLERTRLGKMAVEEAIRFIEGRPLLHAIRREDMARMA</sequence>
<proteinExistence type="inferred from homology"/>
<feature type="domain" description="D-isomer specific 2-hydroxyacid dehydrogenase catalytic" evidence="5">
    <location>
        <begin position="50"/>
        <end position="332"/>
    </location>
</feature>
<evidence type="ECO:0000256" key="3">
    <source>
        <dbReference type="ARBA" id="ARBA00023027"/>
    </source>
</evidence>
<evidence type="ECO:0000256" key="1">
    <source>
        <dbReference type="ARBA" id="ARBA00005854"/>
    </source>
</evidence>
<dbReference type="Proteomes" id="UP000199205">
    <property type="component" value="Unassembled WGS sequence"/>
</dbReference>